<dbReference type="Proteomes" id="UP000570514">
    <property type="component" value="Unassembled WGS sequence"/>
</dbReference>
<evidence type="ECO:0000313" key="3">
    <source>
        <dbReference type="Proteomes" id="UP000570514"/>
    </source>
</evidence>
<proteinExistence type="predicted"/>
<accession>A0A846N1Z8</accession>
<protein>
    <submittedName>
        <fullName evidence="2">Glycosyl transferase family 25</fullName>
    </submittedName>
</protein>
<gene>
    <name evidence="2" type="ORF">FHS83_002485</name>
</gene>
<feature type="domain" description="Glycosyl transferase family 25" evidence="1">
    <location>
        <begin position="8"/>
        <end position="179"/>
    </location>
</feature>
<organism evidence="2 3">
    <name type="scientific">Rhizomicrobium palustre</name>
    <dbReference type="NCBI Taxonomy" id="189966"/>
    <lineage>
        <taxon>Bacteria</taxon>
        <taxon>Pseudomonadati</taxon>
        <taxon>Pseudomonadota</taxon>
        <taxon>Alphaproteobacteria</taxon>
        <taxon>Micropepsales</taxon>
        <taxon>Micropepsaceae</taxon>
        <taxon>Rhizomicrobium</taxon>
    </lineage>
</organism>
<dbReference type="RefSeq" id="WP_167083280.1">
    <property type="nucleotide sequence ID" value="NZ_BAAADC010000001.1"/>
</dbReference>
<sequence>MLPSNWTCFVINLDRSTYRLRSISRQLAKSGIAFQRFEAVDGSVLDPDCHPAFNRQRYEQRHGKEPVANEIGCFMSHIGVMEAFLRSGAERSLVLEDDALIDASLAGVLHELEDAADAWDMTLLYGNHFGAPLRQRPLGMNHHLVGFFFRQTGAVAYAINRKAAEAYLAHLLPMTLPIDVDYDRAWDFSIRFRGVLPFPVRTGKHASEIGKTGRKFVWYRRFATYLNRMNHGARRLLHYAFTDPIWLTALKRRLAPPTHRAEGNGSPLQSVTSLSPVLSQLKKARS</sequence>
<evidence type="ECO:0000259" key="1">
    <source>
        <dbReference type="Pfam" id="PF01755"/>
    </source>
</evidence>
<keyword evidence="2" id="KW-0808">Transferase</keyword>
<comment type="caution">
    <text evidence="2">The sequence shown here is derived from an EMBL/GenBank/DDBJ whole genome shotgun (WGS) entry which is preliminary data.</text>
</comment>
<dbReference type="AlphaFoldDB" id="A0A846N1Z8"/>
<reference evidence="2 3" key="1">
    <citation type="submission" date="2020-03" db="EMBL/GenBank/DDBJ databases">
        <title>Genomic Encyclopedia of Type Strains, Phase IV (KMG-IV): sequencing the most valuable type-strain genomes for metagenomic binning, comparative biology and taxonomic classification.</title>
        <authorList>
            <person name="Goeker M."/>
        </authorList>
    </citation>
    <scope>NUCLEOTIDE SEQUENCE [LARGE SCALE GENOMIC DNA]</scope>
    <source>
        <strain evidence="2 3">DSM 19867</strain>
    </source>
</reference>
<dbReference type="InterPro" id="IPR002654">
    <property type="entry name" value="Glyco_trans_25"/>
</dbReference>
<keyword evidence="3" id="KW-1185">Reference proteome</keyword>
<dbReference type="CDD" id="cd06532">
    <property type="entry name" value="Glyco_transf_25"/>
    <property type="match status" value="1"/>
</dbReference>
<dbReference type="GO" id="GO:0016740">
    <property type="term" value="F:transferase activity"/>
    <property type="evidence" value="ECO:0007669"/>
    <property type="project" value="UniProtKB-KW"/>
</dbReference>
<dbReference type="Pfam" id="PF01755">
    <property type="entry name" value="Glyco_transf_25"/>
    <property type="match status" value="1"/>
</dbReference>
<name>A0A846N1Z8_9PROT</name>
<dbReference type="EMBL" id="JAASRM010000001">
    <property type="protein sequence ID" value="NIK89167.1"/>
    <property type="molecule type" value="Genomic_DNA"/>
</dbReference>
<evidence type="ECO:0000313" key="2">
    <source>
        <dbReference type="EMBL" id="NIK89167.1"/>
    </source>
</evidence>